<feature type="region of interest" description="Disordered" evidence="1">
    <location>
        <begin position="60"/>
        <end position="99"/>
    </location>
</feature>
<name>A0AA36D1S0_9BILA</name>
<gene>
    <name evidence="2" type="ORF">MSPICULIGERA_LOCUS16489</name>
</gene>
<accession>A0AA36D1S0</accession>
<dbReference type="Proteomes" id="UP001177023">
    <property type="component" value="Unassembled WGS sequence"/>
</dbReference>
<feature type="compositionally biased region" description="Basic and acidic residues" evidence="1">
    <location>
        <begin position="68"/>
        <end position="79"/>
    </location>
</feature>
<organism evidence="2 3">
    <name type="scientific">Mesorhabditis spiculigera</name>
    <dbReference type="NCBI Taxonomy" id="96644"/>
    <lineage>
        <taxon>Eukaryota</taxon>
        <taxon>Metazoa</taxon>
        <taxon>Ecdysozoa</taxon>
        <taxon>Nematoda</taxon>
        <taxon>Chromadorea</taxon>
        <taxon>Rhabditida</taxon>
        <taxon>Rhabditina</taxon>
        <taxon>Rhabditomorpha</taxon>
        <taxon>Rhabditoidea</taxon>
        <taxon>Rhabditidae</taxon>
        <taxon>Mesorhabditinae</taxon>
        <taxon>Mesorhabditis</taxon>
    </lineage>
</organism>
<dbReference type="AlphaFoldDB" id="A0AA36D1S0"/>
<protein>
    <submittedName>
        <fullName evidence="2">Uncharacterized protein</fullName>
    </submittedName>
</protein>
<evidence type="ECO:0000256" key="1">
    <source>
        <dbReference type="SAM" id="MobiDB-lite"/>
    </source>
</evidence>
<keyword evidence="3" id="KW-1185">Reference proteome</keyword>
<proteinExistence type="predicted"/>
<comment type="caution">
    <text evidence="2">The sequence shown here is derived from an EMBL/GenBank/DDBJ whole genome shotgun (WGS) entry which is preliminary data.</text>
</comment>
<evidence type="ECO:0000313" key="3">
    <source>
        <dbReference type="Proteomes" id="UP001177023"/>
    </source>
</evidence>
<evidence type="ECO:0000313" key="2">
    <source>
        <dbReference type="EMBL" id="CAJ0578228.1"/>
    </source>
</evidence>
<sequence length="140" mass="15679">MADPHVVQMRRPPVQTAAKPNTTLYQIAMRYSGYYSSSDDEDSLFGSTGRGRALHKELLQKKAHQKHAHDPGEYVEVKGSRPSSRVVPPDVTQNGSNGWFLGRLPSGPVVPESTSDYMVMNGNAEQMLRRVELLQNRQQQ</sequence>
<reference evidence="2" key="1">
    <citation type="submission" date="2023-06" db="EMBL/GenBank/DDBJ databases">
        <authorList>
            <person name="Delattre M."/>
        </authorList>
    </citation>
    <scope>NUCLEOTIDE SEQUENCE</scope>
    <source>
        <strain evidence="2">AF72</strain>
    </source>
</reference>
<feature type="non-terminal residue" evidence="2">
    <location>
        <position position="1"/>
    </location>
</feature>
<dbReference type="EMBL" id="CATQJA010002653">
    <property type="protein sequence ID" value="CAJ0578228.1"/>
    <property type="molecule type" value="Genomic_DNA"/>
</dbReference>